<dbReference type="InterPro" id="IPR050381">
    <property type="entry name" value="SLX1_endonuclease"/>
</dbReference>
<dbReference type="InterPro" id="IPR048749">
    <property type="entry name" value="SLX1_C"/>
</dbReference>
<dbReference type="InterPro" id="IPR013083">
    <property type="entry name" value="Znf_RING/FYVE/PHD"/>
</dbReference>
<dbReference type="CDD" id="cd10455">
    <property type="entry name" value="GIY-YIG_SLX1"/>
    <property type="match status" value="1"/>
</dbReference>
<comment type="subcellular location">
    <subcellularLocation>
        <location evidence="11">Nucleus</location>
    </subcellularLocation>
</comment>
<dbReference type="EMBL" id="LR899553">
    <property type="protein sequence ID" value="CAD7240487.1"/>
    <property type="molecule type" value="Genomic_DNA"/>
</dbReference>
<sequence>MDVIENFHGVYLLYCTNPHYKGQTYIGYTTDPNRRIKQHNKGKHAGGARRTSNRGPWEMVLIIHGFPNDISALRFEWAWQHPEKSRRLRGLVPSKSSKENKFQHQVKILAQMLQIGPWYRLPLTVRWLLPQYTVEFPAGEEPPLHMPLCEGPVDPKKAQKEDSDLVELVKCFQCGELVEDLDSIQCLACPLEGHMSCLAEAFHEQEREFCDHKNKFLIPIQGNCPACNTHVLWGDLVKKKRGCYGDLDVRTPS</sequence>
<dbReference type="PANTHER" id="PTHR20208">
    <property type="entry name" value="STRUCTURE-SPECIFIC ENDONUCLEASE SUBUNIT SLX1"/>
    <property type="match status" value="1"/>
</dbReference>
<proteinExistence type="inferred from homology"/>
<evidence type="ECO:0000256" key="5">
    <source>
        <dbReference type="ARBA" id="ARBA00022771"/>
    </source>
</evidence>
<dbReference type="Gene3D" id="3.40.1440.10">
    <property type="entry name" value="GIY-YIG endonuclease"/>
    <property type="match status" value="1"/>
</dbReference>
<accession>A0A7R8ZZQ0</accession>
<evidence type="ECO:0000256" key="9">
    <source>
        <dbReference type="ARBA" id="ARBA00023204"/>
    </source>
</evidence>
<dbReference type="PANTHER" id="PTHR20208:SF10">
    <property type="entry name" value="STRUCTURE-SPECIFIC ENDONUCLEASE SUBUNIT SLX1"/>
    <property type="match status" value="1"/>
</dbReference>
<keyword evidence="4 11" id="KW-0227">DNA damage</keyword>
<comment type="caution">
    <text evidence="11">Lacks conserved residue(s) required for the propagation of feature annotation.</text>
</comment>
<gene>
    <name evidence="13" type="ORF">DSTB1V02_LOCUS510</name>
</gene>
<protein>
    <recommendedName>
        <fullName evidence="11">Structure-specific endonuclease subunit SLX1 homolog</fullName>
        <ecNumber evidence="11">3.1.-.-</ecNumber>
    </recommendedName>
</protein>
<keyword evidence="9 11" id="KW-0234">DNA repair</keyword>
<dbReference type="FunFam" id="3.40.1440.10:FF:000008">
    <property type="entry name" value="Structure-specific endonuclease subunit SLX1 homolog"/>
    <property type="match status" value="1"/>
</dbReference>
<keyword evidence="14" id="KW-1185">Reference proteome</keyword>
<evidence type="ECO:0000256" key="2">
    <source>
        <dbReference type="ARBA" id="ARBA00022723"/>
    </source>
</evidence>
<dbReference type="InterPro" id="IPR000305">
    <property type="entry name" value="GIY-YIG_endonuc"/>
</dbReference>
<comment type="subunit">
    <text evidence="11">Forms a heterodimer with a member of the SLX4 family.</text>
</comment>
<comment type="cofactor">
    <cofactor evidence="11">
        <name>a divalent metal cation</name>
        <dbReference type="ChEBI" id="CHEBI:60240"/>
    </cofactor>
</comment>
<keyword evidence="1 11" id="KW-0540">Nuclease</keyword>
<evidence type="ECO:0000256" key="1">
    <source>
        <dbReference type="ARBA" id="ARBA00022722"/>
    </source>
</evidence>
<evidence type="ECO:0000256" key="4">
    <source>
        <dbReference type="ARBA" id="ARBA00022763"/>
    </source>
</evidence>
<keyword evidence="8 11" id="KW-0233">DNA recombination</keyword>
<feature type="domain" description="GIY-YIG" evidence="12">
    <location>
        <begin position="6"/>
        <end position="89"/>
    </location>
</feature>
<dbReference type="AlphaFoldDB" id="A0A7R8ZZQ0"/>
<dbReference type="InterPro" id="IPR035901">
    <property type="entry name" value="GIY-YIG_endonuc_sf"/>
</dbReference>
<keyword evidence="7" id="KW-0862">Zinc</keyword>
<evidence type="ECO:0000256" key="11">
    <source>
        <dbReference type="HAMAP-Rule" id="MF_03100"/>
    </source>
</evidence>
<comment type="function">
    <text evidence="11">Catalytic subunit of a heterodimeric structure-specific endonuclease that resolves DNA secondary structures generated during DNA repair and recombination. Has endonuclease activity towards branched DNA substrates, introducing single-strand cuts in duplex DNA close to junctions with ss-DNA.</text>
</comment>
<keyword evidence="6 11" id="KW-0378">Hydrolase</keyword>
<reference evidence="13" key="1">
    <citation type="submission" date="2020-11" db="EMBL/GenBank/DDBJ databases">
        <authorList>
            <person name="Tran Van P."/>
        </authorList>
    </citation>
    <scope>NUCLEOTIDE SEQUENCE</scope>
</reference>
<dbReference type="HAMAP" id="MF_03100">
    <property type="entry name" value="Endonuc_su_Slx1"/>
    <property type="match status" value="1"/>
</dbReference>
<dbReference type="Pfam" id="PF01541">
    <property type="entry name" value="GIY-YIG"/>
    <property type="match status" value="1"/>
</dbReference>
<organism evidence="13">
    <name type="scientific">Darwinula stevensoni</name>
    <dbReference type="NCBI Taxonomy" id="69355"/>
    <lineage>
        <taxon>Eukaryota</taxon>
        <taxon>Metazoa</taxon>
        <taxon>Ecdysozoa</taxon>
        <taxon>Arthropoda</taxon>
        <taxon>Crustacea</taxon>
        <taxon>Oligostraca</taxon>
        <taxon>Ostracoda</taxon>
        <taxon>Podocopa</taxon>
        <taxon>Podocopida</taxon>
        <taxon>Darwinulocopina</taxon>
        <taxon>Darwinuloidea</taxon>
        <taxon>Darwinulidae</taxon>
        <taxon>Darwinula</taxon>
    </lineage>
</organism>
<keyword evidence="10 11" id="KW-0539">Nucleus</keyword>
<dbReference type="SUPFAM" id="SSF82771">
    <property type="entry name" value="GIY-YIG endonuclease"/>
    <property type="match status" value="1"/>
</dbReference>
<evidence type="ECO:0000256" key="8">
    <source>
        <dbReference type="ARBA" id="ARBA00023172"/>
    </source>
</evidence>
<dbReference type="GO" id="GO:0017108">
    <property type="term" value="F:5'-flap endonuclease activity"/>
    <property type="evidence" value="ECO:0007669"/>
    <property type="project" value="InterPro"/>
</dbReference>
<dbReference type="Proteomes" id="UP000677054">
    <property type="component" value="Unassembled WGS sequence"/>
</dbReference>
<comment type="similarity">
    <text evidence="11">Belongs to the SLX1 family.</text>
</comment>
<dbReference type="GO" id="GO:0000724">
    <property type="term" value="P:double-strand break repair via homologous recombination"/>
    <property type="evidence" value="ECO:0007669"/>
    <property type="project" value="TreeGrafter"/>
</dbReference>
<dbReference type="OrthoDB" id="24645at2759"/>
<evidence type="ECO:0000259" key="12">
    <source>
        <dbReference type="PROSITE" id="PS50164"/>
    </source>
</evidence>
<evidence type="ECO:0000256" key="3">
    <source>
        <dbReference type="ARBA" id="ARBA00022759"/>
    </source>
</evidence>
<dbReference type="GO" id="GO:0008821">
    <property type="term" value="F:crossover junction DNA endonuclease activity"/>
    <property type="evidence" value="ECO:0007669"/>
    <property type="project" value="TreeGrafter"/>
</dbReference>
<dbReference type="InterPro" id="IPR027520">
    <property type="entry name" value="Slx1"/>
</dbReference>
<dbReference type="GO" id="GO:0033557">
    <property type="term" value="C:Slx1-Slx4 complex"/>
    <property type="evidence" value="ECO:0007669"/>
    <property type="project" value="UniProtKB-UniRule"/>
</dbReference>
<dbReference type="EMBL" id="CAJPEV010000036">
    <property type="protein sequence ID" value="CAG0879258.1"/>
    <property type="molecule type" value="Genomic_DNA"/>
</dbReference>
<keyword evidence="2" id="KW-0479">Metal-binding</keyword>
<keyword evidence="3 11" id="KW-0255">Endonuclease</keyword>
<evidence type="ECO:0000256" key="7">
    <source>
        <dbReference type="ARBA" id="ARBA00022833"/>
    </source>
</evidence>
<dbReference type="Gene3D" id="3.30.40.10">
    <property type="entry name" value="Zinc/RING finger domain, C3HC4 (zinc finger)"/>
    <property type="match status" value="1"/>
</dbReference>
<evidence type="ECO:0000313" key="14">
    <source>
        <dbReference type="Proteomes" id="UP000677054"/>
    </source>
</evidence>
<dbReference type="Pfam" id="PF21202">
    <property type="entry name" value="SLX1_C"/>
    <property type="match status" value="1"/>
</dbReference>
<evidence type="ECO:0000256" key="6">
    <source>
        <dbReference type="ARBA" id="ARBA00022801"/>
    </source>
</evidence>
<dbReference type="PROSITE" id="PS50164">
    <property type="entry name" value="GIY_YIG"/>
    <property type="match status" value="1"/>
</dbReference>
<evidence type="ECO:0000313" key="13">
    <source>
        <dbReference type="EMBL" id="CAD7240487.1"/>
    </source>
</evidence>
<name>A0A7R8ZZQ0_9CRUS</name>
<dbReference type="EC" id="3.1.-.-" evidence="11"/>
<keyword evidence="5" id="KW-0863">Zinc-finger</keyword>
<evidence type="ECO:0000256" key="10">
    <source>
        <dbReference type="ARBA" id="ARBA00023242"/>
    </source>
</evidence>
<dbReference type="GO" id="GO:0008270">
    <property type="term" value="F:zinc ion binding"/>
    <property type="evidence" value="ECO:0007669"/>
    <property type="project" value="UniProtKB-KW"/>
</dbReference>